<dbReference type="AlphaFoldDB" id="A0A8K0ELT7"/>
<protein>
    <submittedName>
        <fullName evidence="1">Hypp1698 protein</fullName>
    </submittedName>
</protein>
<proteinExistence type="predicted"/>
<evidence type="ECO:0000313" key="2">
    <source>
        <dbReference type="Proteomes" id="UP000838412"/>
    </source>
</evidence>
<dbReference type="Proteomes" id="UP000838412">
    <property type="component" value="Chromosome 3"/>
</dbReference>
<reference evidence="1" key="1">
    <citation type="submission" date="2022-01" db="EMBL/GenBank/DDBJ databases">
        <authorList>
            <person name="Braso-Vives M."/>
        </authorList>
    </citation>
    <scope>NUCLEOTIDE SEQUENCE</scope>
</reference>
<organism evidence="1 2">
    <name type="scientific">Branchiostoma lanceolatum</name>
    <name type="common">Common lancelet</name>
    <name type="synonym">Amphioxus lanceolatum</name>
    <dbReference type="NCBI Taxonomy" id="7740"/>
    <lineage>
        <taxon>Eukaryota</taxon>
        <taxon>Metazoa</taxon>
        <taxon>Chordata</taxon>
        <taxon>Cephalochordata</taxon>
        <taxon>Leptocardii</taxon>
        <taxon>Amphioxiformes</taxon>
        <taxon>Branchiostomatidae</taxon>
        <taxon>Branchiostoma</taxon>
    </lineage>
</organism>
<accession>A0A8K0ELT7</accession>
<keyword evidence="2" id="KW-1185">Reference proteome</keyword>
<name>A0A8K0ELT7_BRALA</name>
<sequence length="321" mass="36054">MSAKWRGAWVRRTDGPGKEIVFSANSMLGEANCPGNVLRSVLINSTIPTLNAFGDLVEEARVYVLRVKNFGKDTATFTTEAQENLAPNEEDELLHDWKKSIDRMKEGNDKIEEVKQNFKKVLEKLRPAQDKAAGGAVRGREKADISAKFAETSNMEAGGLAVAAPVAAYVTGGLAAPVLAFGGFLYKTWEAGQHAADSIRRYFSGPLTTSDDSPIQEKHKKWRETYDFVARKLDEAFEIISSSTEDCKKALNELSEDSNRLLDNFEKPLNQKKLERTDYFKRKCIRLREDSEELQQTCIDYIKKDDESRRLTGSMGRLSLQ</sequence>
<gene>
    <name evidence="1" type="primary">Hypp1698</name>
    <name evidence="1" type="ORF">BLAG_LOCUS14866</name>
</gene>
<dbReference type="EMBL" id="OV696688">
    <property type="protein sequence ID" value="CAH1256682.1"/>
    <property type="molecule type" value="Genomic_DNA"/>
</dbReference>
<evidence type="ECO:0000313" key="1">
    <source>
        <dbReference type="EMBL" id="CAH1256682.1"/>
    </source>
</evidence>
<dbReference type="OrthoDB" id="10067292at2759"/>